<dbReference type="Gene3D" id="1.10.10.60">
    <property type="entry name" value="Homeodomain-like"/>
    <property type="match status" value="1"/>
</dbReference>
<dbReference type="InterPro" id="IPR006600">
    <property type="entry name" value="HTH_CenpB_DNA-bd_dom"/>
</dbReference>
<protein>
    <recommendedName>
        <fullName evidence="3">HTH CENPB-type domain-containing protein</fullName>
    </recommendedName>
</protein>
<keyword evidence="5" id="KW-1185">Reference proteome</keyword>
<organism evidence="4 5">
    <name type="scientific">Geodia barretti</name>
    <name type="common">Barrett's horny sponge</name>
    <dbReference type="NCBI Taxonomy" id="519541"/>
    <lineage>
        <taxon>Eukaryota</taxon>
        <taxon>Metazoa</taxon>
        <taxon>Porifera</taxon>
        <taxon>Demospongiae</taxon>
        <taxon>Heteroscleromorpha</taxon>
        <taxon>Tetractinellida</taxon>
        <taxon>Astrophorina</taxon>
        <taxon>Geodiidae</taxon>
        <taxon>Geodia</taxon>
    </lineage>
</organism>
<sequence>MWTEEAMENAQQAASQGMSVREAAIQFGVPKSTLHDRISGRVQPGAAAGAPRYLDKEEEEELVRWIEGCAAIGYAKSVREVRSVVGAIVAAKNNLENVVVSHGWWDHFRARHPHLTLRTGESLAYHRAVSTNRLIIDKYFDLLEEVFV</sequence>
<keyword evidence="1" id="KW-0238">DNA-binding</keyword>
<dbReference type="InterPro" id="IPR007889">
    <property type="entry name" value="HTH_Psq"/>
</dbReference>
<evidence type="ECO:0000259" key="3">
    <source>
        <dbReference type="PROSITE" id="PS51253"/>
    </source>
</evidence>
<dbReference type="AlphaFoldDB" id="A0AA35RZI1"/>
<name>A0AA35RZI1_GEOBA</name>
<comment type="caution">
    <text evidence="4">The sequence shown here is derived from an EMBL/GenBank/DDBJ whole genome shotgun (WGS) entry which is preliminary data.</text>
</comment>
<keyword evidence="2" id="KW-0539">Nucleus</keyword>
<gene>
    <name evidence="4" type="ORF">GBAR_LOCUS12029</name>
</gene>
<dbReference type="EMBL" id="CASHTH010001800">
    <property type="protein sequence ID" value="CAI8020104.1"/>
    <property type="molecule type" value="Genomic_DNA"/>
</dbReference>
<dbReference type="Pfam" id="PF05225">
    <property type="entry name" value="HTH_psq"/>
    <property type="match status" value="1"/>
</dbReference>
<dbReference type="Proteomes" id="UP001174909">
    <property type="component" value="Unassembled WGS sequence"/>
</dbReference>
<evidence type="ECO:0000313" key="4">
    <source>
        <dbReference type="EMBL" id="CAI8020104.1"/>
    </source>
</evidence>
<dbReference type="InterPro" id="IPR009057">
    <property type="entry name" value="Homeodomain-like_sf"/>
</dbReference>
<evidence type="ECO:0000313" key="5">
    <source>
        <dbReference type="Proteomes" id="UP001174909"/>
    </source>
</evidence>
<dbReference type="GO" id="GO:0003677">
    <property type="term" value="F:DNA binding"/>
    <property type="evidence" value="ECO:0007669"/>
    <property type="project" value="UniProtKB-KW"/>
</dbReference>
<evidence type="ECO:0000256" key="1">
    <source>
        <dbReference type="ARBA" id="ARBA00023125"/>
    </source>
</evidence>
<feature type="domain" description="HTH CENPB-type" evidence="3">
    <location>
        <begin position="46"/>
        <end position="118"/>
    </location>
</feature>
<accession>A0AA35RZI1</accession>
<evidence type="ECO:0000256" key="2">
    <source>
        <dbReference type="ARBA" id="ARBA00023242"/>
    </source>
</evidence>
<dbReference type="Pfam" id="PF03221">
    <property type="entry name" value="HTH_Tnp_Tc5"/>
    <property type="match status" value="1"/>
</dbReference>
<proteinExistence type="predicted"/>
<reference evidence="4" key="1">
    <citation type="submission" date="2023-03" db="EMBL/GenBank/DDBJ databases">
        <authorList>
            <person name="Steffen K."/>
            <person name="Cardenas P."/>
        </authorList>
    </citation>
    <scope>NUCLEOTIDE SEQUENCE</scope>
</reference>
<dbReference type="PROSITE" id="PS51253">
    <property type="entry name" value="HTH_CENPB"/>
    <property type="match status" value="1"/>
</dbReference>
<dbReference type="SUPFAM" id="SSF46689">
    <property type="entry name" value="Homeodomain-like"/>
    <property type="match status" value="1"/>
</dbReference>